<dbReference type="PROSITE" id="PS51710">
    <property type="entry name" value="G_OBG"/>
    <property type="match status" value="1"/>
</dbReference>
<keyword evidence="4 6" id="KW-0067">ATP-binding</keyword>
<dbReference type="GO" id="GO:0043023">
    <property type="term" value="F:ribosomal large subunit binding"/>
    <property type="evidence" value="ECO:0007669"/>
    <property type="project" value="UniProtKB-UniRule"/>
</dbReference>
<dbReference type="InterPro" id="IPR004396">
    <property type="entry name" value="ATPase_YchF/OLA1"/>
</dbReference>
<comment type="caution">
    <text evidence="9">The sequence shown here is derived from an EMBL/GenBank/DDBJ whole genome shotgun (WGS) entry which is preliminary data.</text>
</comment>
<comment type="similarity">
    <text evidence="6">Belongs to the TRAFAC class OBG-HflX-like GTPase superfamily. OBG GTPase family. YchF/OLA1 subfamily.</text>
</comment>
<dbReference type="InterPro" id="IPR041706">
    <property type="entry name" value="YchF_N"/>
</dbReference>
<feature type="binding site" evidence="6">
    <location>
        <begin position="12"/>
        <end position="17"/>
    </location>
    <ligand>
        <name>ATP</name>
        <dbReference type="ChEBI" id="CHEBI:30616"/>
    </ligand>
</feature>
<name>A0A2M8KSU5_9BACT</name>
<dbReference type="PRINTS" id="PR00326">
    <property type="entry name" value="GTP1OBG"/>
</dbReference>
<dbReference type="Pfam" id="PF06071">
    <property type="entry name" value="YchF-GTPase_C"/>
    <property type="match status" value="1"/>
</dbReference>
<evidence type="ECO:0000256" key="6">
    <source>
        <dbReference type="HAMAP-Rule" id="MF_00944"/>
    </source>
</evidence>
<keyword evidence="3 6" id="KW-0547">Nucleotide-binding</keyword>
<dbReference type="InterPro" id="IPR031167">
    <property type="entry name" value="G_OBG"/>
</dbReference>
<comment type="function">
    <text evidence="6">ATPase that binds to both the 70S ribosome and the 50S ribosomal subunit in a nucleotide-independent manner.</text>
</comment>
<dbReference type="InterPro" id="IPR012676">
    <property type="entry name" value="TGS-like"/>
</dbReference>
<dbReference type="SUPFAM" id="SSF52540">
    <property type="entry name" value="P-loop containing nucleoside triphosphate hydrolases"/>
    <property type="match status" value="1"/>
</dbReference>
<evidence type="ECO:0000259" key="8">
    <source>
        <dbReference type="PROSITE" id="PS51880"/>
    </source>
</evidence>
<dbReference type="GO" id="GO:0005737">
    <property type="term" value="C:cytoplasm"/>
    <property type="evidence" value="ECO:0007669"/>
    <property type="project" value="TreeGrafter"/>
</dbReference>
<feature type="domain" description="TGS" evidence="8">
    <location>
        <begin position="273"/>
        <end position="356"/>
    </location>
</feature>
<dbReference type="GO" id="GO:0046872">
    <property type="term" value="F:metal ion binding"/>
    <property type="evidence" value="ECO:0007669"/>
    <property type="project" value="UniProtKB-KW"/>
</dbReference>
<dbReference type="CDD" id="cd01900">
    <property type="entry name" value="YchF"/>
    <property type="match status" value="1"/>
</dbReference>
<dbReference type="InterPro" id="IPR023192">
    <property type="entry name" value="TGS-like_dom_sf"/>
</dbReference>
<accession>A0A2M8KSU5</accession>
<organism evidence="9 10">
    <name type="scientific">Candidatus Roizmanbacteria bacterium CG10_big_fil_rev_8_21_14_0_10_39_6</name>
    <dbReference type="NCBI Taxonomy" id="1974853"/>
    <lineage>
        <taxon>Bacteria</taxon>
        <taxon>Candidatus Roizmaniibacteriota</taxon>
    </lineage>
</organism>
<dbReference type="InterPro" id="IPR013029">
    <property type="entry name" value="YchF_C"/>
</dbReference>
<dbReference type="Gene3D" id="1.10.150.300">
    <property type="entry name" value="TGS-like domain"/>
    <property type="match status" value="1"/>
</dbReference>
<dbReference type="PROSITE" id="PS51880">
    <property type="entry name" value="TGS"/>
    <property type="match status" value="1"/>
</dbReference>
<sequence>MNLKIGIVGLPNAGKSTLFNALLKKNAAIAENYPFCTIEPNTGIVNVPDARLDILAKIVKTTRIVPATVEFVDIAGLVKGAHKGEGLGNKFLSHIREVSAICYVLRFFEDDNVVHVASRIDPIDDLAILEDELMLADLATLEKYKPPKGKPSKEDIIRAEAVQKLKNALKKAIPARRVTLTDGEAAQTKQLMLLTLKPTLCVANMSEAQFSHKETLMRELTTKTNAQPIALNARLEAELIDTSTEERTELLASVGIESPALENLSAQAYKTLNLMSFLTAGELEARAWTIQQGTLAPQAAGVIHSDFEQKFIKADIVNYADFVAENGWLGSRQKGLVHSMGKEYVMQEGDVVEFKIGV</sequence>
<dbReference type="Pfam" id="PF01926">
    <property type="entry name" value="MMR_HSR1"/>
    <property type="match status" value="1"/>
</dbReference>
<dbReference type="Gene3D" id="3.40.50.300">
    <property type="entry name" value="P-loop containing nucleotide triphosphate hydrolases"/>
    <property type="match status" value="1"/>
</dbReference>
<evidence type="ECO:0000256" key="2">
    <source>
        <dbReference type="ARBA" id="ARBA00022723"/>
    </source>
</evidence>
<dbReference type="Proteomes" id="UP000229554">
    <property type="component" value="Unassembled WGS sequence"/>
</dbReference>
<proteinExistence type="inferred from homology"/>
<dbReference type="InterPro" id="IPR006073">
    <property type="entry name" value="GTP-bd"/>
</dbReference>
<dbReference type="GO" id="GO:0005525">
    <property type="term" value="F:GTP binding"/>
    <property type="evidence" value="ECO:0007669"/>
    <property type="project" value="InterPro"/>
</dbReference>
<dbReference type="Gene3D" id="3.10.20.30">
    <property type="match status" value="1"/>
</dbReference>
<keyword evidence="5" id="KW-0460">Magnesium</keyword>
<dbReference type="SUPFAM" id="SSF81271">
    <property type="entry name" value="TGS-like"/>
    <property type="match status" value="1"/>
</dbReference>
<dbReference type="AlphaFoldDB" id="A0A2M8KSU5"/>
<evidence type="ECO:0000259" key="7">
    <source>
        <dbReference type="PROSITE" id="PS51710"/>
    </source>
</evidence>
<dbReference type="EMBL" id="PFED01000090">
    <property type="protein sequence ID" value="PJE62960.1"/>
    <property type="molecule type" value="Genomic_DNA"/>
</dbReference>
<dbReference type="InterPro" id="IPR004095">
    <property type="entry name" value="TGS"/>
</dbReference>
<dbReference type="GO" id="GO:0016887">
    <property type="term" value="F:ATP hydrolysis activity"/>
    <property type="evidence" value="ECO:0007669"/>
    <property type="project" value="UniProtKB-UniRule"/>
</dbReference>
<dbReference type="NCBIfam" id="TIGR00092">
    <property type="entry name" value="redox-regulated ATPase YchF"/>
    <property type="match status" value="1"/>
</dbReference>
<dbReference type="InterPro" id="IPR027417">
    <property type="entry name" value="P-loop_NTPase"/>
</dbReference>
<comment type="cofactor">
    <cofactor evidence="1">
        <name>Mg(2+)</name>
        <dbReference type="ChEBI" id="CHEBI:18420"/>
    </cofactor>
</comment>
<evidence type="ECO:0000256" key="4">
    <source>
        <dbReference type="ARBA" id="ARBA00022840"/>
    </source>
</evidence>
<feature type="domain" description="OBG-type G" evidence="7">
    <location>
        <begin position="3"/>
        <end position="273"/>
    </location>
</feature>
<dbReference type="PIRSF" id="PIRSF006641">
    <property type="entry name" value="CHP00092"/>
    <property type="match status" value="1"/>
</dbReference>
<dbReference type="GO" id="GO:0005524">
    <property type="term" value="F:ATP binding"/>
    <property type="evidence" value="ECO:0007669"/>
    <property type="project" value="UniProtKB-UniRule"/>
</dbReference>
<evidence type="ECO:0000256" key="3">
    <source>
        <dbReference type="ARBA" id="ARBA00022741"/>
    </source>
</evidence>
<keyword evidence="2" id="KW-0479">Metal-binding</keyword>
<dbReference type="FunFam" id="3.10.20.30:FF:000001">
    <property type="entry name" value="Ribosome-binding ATPase YchF"/>
    <property type="match status" value="1"/>
</dbReference>
<dbReference type="HAMAP" id="MF_00944">
    <property type="entry name" value="YchF_OLA1_ATPase"/>
    <property type="match status" value="1"/>
</dbReference>
<dbReference type="PANTHER" id="PTHR23305">
    <property type="entry name" value="OBG GTPASE FAMILY"/>
    <property type="match status" value="1"/>
</dbReference>
<reference evidence="10" key="1">
    <citation type="submission" date="2017-09" db="EMBL/GenBank/DDBJ databases">
        <title>Depth-based differentiation of microbial function through sediment-hosted aquifers and enrichment of novel symbionts in the deep terrestrial subsurface.</title>
        <authorList>
            <person name="Probst A.J."/>
            <person name="Ladd B."/>
            <person name="Jarett J.K."/>
            <person name="Geller-Mcgrath D.E."/>
            <person name="Sieber C.M.K."/>
            <person name="Emerson J.B."/>
            <person name="Anantharaman K."/>
            <person name="Thomas B.C."/>
            <person name="Malmstrom R."/>
            <person name="Stieglmeier M."/>
            <person name="Klingl A."/>
            <person name="Woyke T."/>
            <person name="Ryan C.M."/>
            <person name="Banfield J.F."/>
        </authorList>
    </citation>
    <scope>NUCLEOTIDE SEQUENCE [LARGE SCALE GENOMIC DNA]</scope>
</reference>
<evidence type="ECO:0000313" key="9">
    <source>
        <dbReference type="EMBL" id="PJE62960.1"/>
    </source>
</evidence>
<dbReference type="PANTHER" id="PTHR23305:SF18">
    <property type="entry name" value="OBG-TYPE G DOMAIN-CONTAINING PROTEIN"/>
    <property type="match status" value="1"/>
</dbReference>
<gene>
    <name evidence="6" type="primary">ychF</name>
    <name evidence="9" type="ORF">COU88_02130</name>
</gene>
<dbReference type="InterPro" id="IPR012675">
    <property type="entry name" value="Beta-grasp_dom_sf"/>
</dbReference>
<evidence type="ECO:0000256" key="1">
    <source>
        <dbReference type="ARBA" id="ARBA00001946"/>
    </source>
</evidence>
<evidence type="ECO:0000256" key="5">
    <source>
        <dbReference type="ARBA" id="ARBA00022842"/>
    </source>
</evidence>
<protein>
    <recommendedName>
        <fullName evidence="6">Ribosome-binding ATPase YchF</fullName>
    </recommendedName>
</protein>
<evidence type="ECO:0000313" key="10">
    <source>
        <dbReference type="Proteomes" id="UP000229554"/>
    </source>
</evidence>